<keyword evidence="4" id="KW-1185">Reference proteome</keyword>
<name>A0A1N7RK36_9BURK</name>
<feature type="chain" id="PRO_5012726883" evidence="1">
    <location>
        <begin position="39"/>
        <end position="386"/>
    </location>
</feature>
<dbReference type="NCBIfam" id="TIGR01643">
    <property type="entry name" value="YD_repeat_2x"/>
    <property type="match status" value="2"/>
</dbReference>
<dbReference type="InterPro" id="IPR045351">
    <property type="entry name" value="DUF6531"/>
</dbReference>
<dbReference type="InterPro" id="IPR006530">
    <property type="entry name" value="YD"/>
</dbReference>
<sequence>MSTLDPAATMWRTRLPVRFFFLVLFVLLSWFIAPHAHAATDCESKYINAGAFPADPKCPLQAASADFGGMGGYVCGDPNAIAAYCSGPSGGTTIEPVSPDETGTLDGDGTYGQPGGSGGCGGGDATAGCGSSTSGGDPVRLYTGQFHLVVHDLHVADTIALDLARVYRSSAYDTTGNPMAGAFGIGTTFNYDSYLTVSATDSNNLQQLVQLYLPSGIRVPFTLRVGTSTTWDDLTSPGAFYRASITSSGSTKLLTLRDGRTMQFTMIGGLYRLTRLQDRIGNTVAIARNSTTGVVTSLSGPNGRTLTFTSVVGARGTPLISRVTDALNRQVSYQYDSQDRLTQVTDAGGGVWKYGWDAKSRMVSVMDPPGNRVSRRAIRATRLAVR</sequence>
<dbReference type="RefSeq" id="WP_245841120.1">
    <property type="nucleotide sequence ID" value="NZ_CYGX02000005.1"/>
</dbReference>
<accession>A0A1N7RK36</accession>
<feature type="signal peptide" evidence="1">
    <location>
        <begin position="1"/>
        <end position="38"/>
    </location>
</feature>
<dbReference type="Proteomes" id="UP000187012">
    <property type="component" value="Unassembled WGS sequence"/>
</dbReference>
<proteinExistence type="predicted"/>
<evidence type="ECO:0000313" key="3">
    <source>
        <dbReference type="EMBL" id="SIT35470.1"/>
    </source>
</evidence>
<feature type="domain" description="DUF6531" evidence="2">
    <location>
        <begin position="136"/>
        <end position="200"/>
    </location>
</feature>
<evidence type="ECO:0000256" key="1">
    <source>
        <dbReference type="SAM" id="SignalP"/>
    </source>
</evidence>
<protein>
    <submittedName>
        <fullName evidence="3">YD repeat protein</fullName>
    </submittedName>
</protein>
<dbReference type="Pfam" id="PF05593">
    <property type="entry name" value="RHS_repeat"/>
    <property type="match status" value="1"/>
</dbReference>
<keyword evidence="1" id="KW-0732">Signal</keyword>
<organism evidence="3 4">
    <name type="scientific">Paraburkholderia ribeironis</name>
    <dbReference type="NCBI Taxonomy" id="1247936"/>
    <lineage>
        <taxon>Bacteria</taxon>
        <taxon>Pseudomonadati</taxon>
        <taxon>Pseudomonadota</taxon>
        <taxon>Betaproteobacteria</taxon>
        <taxon>Burkholderiales</taxon>
        <taxon>Burkholderiaceae</taxon>
        <taxon>Paraburkholderia</taxon>
    </lineage>
</organism>
<dbReference type="AlphaFoldDB" id="A0A1N7RK36"/>
<gene>
    <name evidence="3" type="ORF">BN2475_50042</name>
</gene>
<dbReference type="STRING" id="1247936.BN2475_50042"/>
<dbReference type="Pfam" id="PF20148">
    <property type="entry name" value="DUF6531"/>
    <property type="match status" value="1"/>
</dbReference>
<evidence type="ECO:0000259" key="2">
    <source>
        <dbReference type="Pfam" id="PF20148"/>
    </source>
</evidence>
<dbReference type="EMBL" id="CYGX02000005">
    <property type="protein sequence ID" value="SIT35470.1"/>
    <property type="molecule type" value="Genomic_DNA"/>
</dbReference>
<reference evidence="3 4" key="1">
    <citation type="submission" date="2016-12" db="EMBL/GenBank/DDBJ databases">
        <authorList>
            <person name="Song W.-J."/>
            <person name="Kurnit D.M."/>
        </authorList>
    </citation>
    <scope>NUCLEOTIDE SEQUENCE [LARGE SCALE GENOMIC DNA]</scope>
    <source>
        <strain evidence="3 4">STM7296</strain>
    </source>
</reference>
<dbReference type="Gene3D" id="2.180.10.10">
    <property type="entry name" value="RHS repeat-associated core"/>
    <property type="match status" value="1"/>
</dbReference>
<dbReference type="InterPro" id="IPR031325">
    <property type="entry name" value="RHS_repeat"/>
</dbReference>
<evidence type="ECO:0000313" key="4">
    <source>
        <dbReference type="Proteomes" id="UP000187012"/>
    </source>
</evidence>